<dbReference type="Proteomes" id="UP000076865">
    <property type="component" value="Plasmid pDSM15939_1"/>
</dbReference>
<dbReference type="AlphaFoldDB" id="A0A160F7Q6"/>
<evidence type="ECO:0000256" key="3">
    <source>
        <dbReference type="ARBA" id="ARBA00013085"/>
    </source>
</evidence>
<dbReference type="NCBIfam" id="NF005996">
    <property type="entry name" value="PRK08123.1"/>
    <property type="match status" value="1"/>
</dbReference>
<dbReference type="KEGG" id="aamy:GFC30_3090"/>
<evidence type="ECO:0000313" key="11">
    <source>
        <dbReference type="Proteomes" id="UP000076865"/>
    </source>
</evidence>
<evidence type="ECO:0000256" key="7">
    <source>
        <dbReference type="ARBA" id="ARBA00049158"/>
    </source>
</evidence>
<evidence type="ECO:0000256" key="2">
    <source>
        <dbReference type="ARBA" id="ARBA00009152"/>
    </source>
</evidence>
<dbReference type="SUPFAM" id="SSF89550">
    <property type="entry name" value="PHP domain-like"/>
    <property type="match status" value="1"/>
</dbReference>
<dbReference type="EC" id="3.1.3.15" evidence="3 8"/>
<dbReference type="UniPathway" id="UPA00031">
    <property type="reaction ID" value="UER00013"/>
</dbReference>
<dbReference type="EMBL" id="CP015439">
    <property type="protein sequence ID" value="ANB62103.1"/>
    <property type="molecule type" value="Genomic_DNA"/>
</dbReference>
<keyword evidence="6 8" id="KW-0368">Histidine biosynthesis</keyword>
<dbReference type="PANTHER" id="PTHR21039:SF0">
    <property type="entry name" value="HISTIDINOL-PHOSPHATASE"/>
    <property type="match status" value="1"/>
</dbReference>
<dbReference type="InterPro" id="IPR010140">
    <property type="entry name" value="Histidinol_P_phosphatase_HisJ"/>
</dbReference>
<keyword evidence="10" id="KW-0614">Plasmid</keyword>
<organism evidence="10 11">
    <name type="scientific">Anoxybacteroides amylolyticum</name>
    <dbReference type="NCBI Taxonomy" id="294699"/>
    <lineage>
        <taxon>Bacteria</taxon>
        <taxon>Bacillati</taxon>
        <taxon>Bacillota</taxon>
        <taxon>Bacilli</taxon>
        <taxon>Bacillales</taxon>
        <taxon>Anoxybacillaceae</taxon>
        <taxon>Anoxybacteroides</taxon>
    </lineage>
</organism>
<dbReference type="InterPro" id="IPR016195">
    <property type="entry name" value="Pol/histidinol_Pase-like"/>
</dbReference>
<evidence type="ECO:0000256" key="4">
    <source>
        <dbReference type="ARBA" id="ARBA00022605"/>
    </source>
</evidence>
<dbReference type="Gene3D" id="3.20.20.140">
    <property type="entry name" value="Metal-dependent hydrolases"/>
    <property type="match status" value="1"/>
</dbReference>
<dbReference type="OrthoDB" id="9775255at2"/>
<reference evidence="10 11" key="1">
    <citation type="journal article" date="2006" name="Syst. Appl. Microbiol.">
        <title>Anoxybacillus amylolyticus sp. nov., a thermophilic amylase producing bacterium isolated from Mount Rittmann (Antarctica).</title>
        <authorList>
            <person name="Poli A."/>
            <person name="Esposito E."/>
            <person name="Lama L."/>
            <person name="Orlando P."/>
            <person name="Nicolaus G."/>
            <person name="de Appolonia F."/>
            <person name="Gambacorta A."/>
            <person name="Nicolaus B."/>
        </authorList>
    </citation>
    <scope>NUCLEOTIDE SEQUENCE [LARGE SCALE GENOMIC DNA]</scope>
    <source>
        <strain evidence="10 11">DSM 15939</strain>
        <plasmid evidence="11">Plasmid pdsm15939_1</plasmid>
    </source>
</reference>
<dbReference type="CDD" id="cd12110">
    <property type="entry name" value="PHP_HisPPase_Hisj_like"/>
    <property type="match status" value="1"/>
</dbReference>
<gene>
    <name evidence="10" type="ORF">GFC30_3090</name>
</gene>
<keyword evidence="5 8" id="KW-0378">Hydrolase</keyword>
<dbReference type="PATRIC" id="fig|294699.3.peg.3194"/>
<evidence type="ECO:0000313" key="10">
    <source>
        <dbReference type="EMBL" id="ANB62103.1"/>
    </source>
</evidence>
<proteinExistence type="inferred from homology"/>
<dbReference type="InterPro" id="IPR004013">
    <property type="entry name" value="PHP_dom"/>
</dbReference>
<evidence type="ECO:0000256" key="8">
    <source>
        <dbReference type="RuleBase" id="RU366003"/>
    </source>
</evidence>
<sequence length="265" mass="30341">MRDGHIHTPFCPHGSSDSLERYIERAIELGYTDISFTEHAPLPSTFVDPTPEQDSAMAIKQLDSYLSTLQRVKKQYQADILIRIGLEVDFIVGYEEATARFLEQIGPELDDSILSVHFLPANGQYFCLDYSPKMFQAMVESFGSTICAYEAYYEAILHAVQADLGKYKPKRIGHLTLVHKFQKQFPCSVSMAERIIHILDEIKERQYELDYNGAGVQKPLCQEPYPPDWVVYEALRRNIPLVYGSDAHCALDLHQGREQMIREAF</sequence>
<comment type="similarity">
    <text evidence="2 8">Belongs to the PHP hydrolase family. HisK subfamily.</text>
</comment>
<evidence type="ECO:0000256" key="1">
    <source>
        <dbReference type="ARBA" id="ARBA00004970"/>
    </source>
</evidence>
<protein>
    <recommendedName>
        <fullName evidence="3 8">Histidinol-phosphatase</fullName>
        <shortName evidence="8">HolPase</shortName>
        <ecNumber evidence="3 8">3.1.3.15</ecNumber>
    </recommendedName>
</protein>
<feature type="domain" description="PHP" evidence="9">
    <location>
        <begin position="3"/>
        <end position="212"/>
    </location>
</feature>
<evidence type="ECO:0000256" key="5">
    <source>
        <dbReference type="ARBA" id="ARBA00022801"/>
    </source>
</evidence>
<dbReference type="Pfam" id="PF02811">
    <property type="entry name" value="PHP"/>
    <property type="match status" value="1"/>
</dbReference>
<dbReference type="GO" id="GO:0005737">
    <property type="term" value="C:cytoplasm"/>
    <property type="evidence" value="ECO:0007669"/>
    <property type="project" value="TreeGrafter"/>
</dbReference>
<name>A0A160F7Q6_9BACL</name>
<comment type="pathway">
    <text evidence="1 8">Amino-acid biosynthesis; L-histidine biosynthesis; L-histidine from 5-phospho-alpha-D-ribose 1-diphosphate: step 8/9.</text>
</comment>
<geneLocation type="plasmid" evidence="11">
    <name>pdsm15939_1</name>
</geneLocation>
<dbReference type="NCBIfam" id="TIGR01856">
    <property type="entry name" value="hisJ_fam"/>
    <property type="match status" value="1"/>
</dbReference>
<dbReference type="GO" id="GO:0000105">
    <property type="term" value="P:L-histidine biosynthetic process"/>
    <property type="evidence" value="ECO:0007669"/>
    <property type="project" value="UniProtKB-UniRule"/>
</dbReference>
<accession>A0A160F7Q6</accession>
<evidence type="ECO:0000256" key="6">
    <source>
        <dbReference type="ARBA" id="ARBA00023102"/>
    </source>
</evidence>
<keyword evidence="4 8" id="KW-0028">Amino-acid biosynthesis</keyword>
<evidence type="ECO:0000259" key="9">
    <source>
        <dbReference type="Pfam" id="PF02811"/>
    </source>
</evidence>
<comment type="catalytic activity">
    <reaction evidence="7 8">
        <text>L-histidinol phosphate + H2O = L-histidinol + phosphate</text>
        <dbReference type="Rhea" id="RHEA:14465"/>
        <dbReference type="ChEBI" id="CHEBI:15377"/>
        <dbReference type="ChEBI" id="CHEBI:43474"/>
        <dbReference type="ChEBI" id="CHEBI:57699"/>
        <dbReference type="ChEBI" id="CHEBI:57980"/>
        <dbReference type="EC" id="3.1.3.15"/>
    </reaction>
</comment>
<keyword evidence="11" id="KW-1185">Reference proteome</keyword>
<dbReference type="GO" id="GO:0004401">
    <property type="term" value="F:histidinol-phosphatase activity"/>
    <property type="evidence" value="ECO:0007669"/>
    <property type="project" value="UniProtKB-UniRule"/>
</dbReference>
<dbReference type="RefSeq" id="WP_066327694.1">
    <property type="nucleotide sequence ID" value="NZ_CP015439.1"/>
</dbReference>
<dbReference type="PANTHER" id="PTHR21039">
    <property type="entry name" value="HISTIDINOL PHOSPHATASE-RELATED"/>
    <property type="match status" value="1"/>
</dbReference>